<dbReference type="EC" id="5.1.1.1" evidence="4"/>
<keyword evidence="2 4" id="KW-0663">Pyridoxal phosphate</keyword>
<dbReference type="PROSITE" id="PS00395">
    <property type="entry name" value="ALANINE_RACEMASE"/>
    <property type="match status" value="1"/>
</dbReference>
<dbReference type="PANTHER" id="PTHR30511:SF0">
    <property type="entry name" value="ALANINE RACEMASE, CATABOLIC-RELATED"/>
    <property type="match status" value="1"/>
</dbReference>
<evidence type="ECO:0000313" key="6">
    <source>
        <dbReference type="EMBL" id="GAA3969550.1"/>
    </source>
</evidence>
<feature type="active site" description="Proton acceptor; specific for L-alanine" evidence="4">
    <location>
        <position position="279"/>
    </location>
</feature>
<evidence type="ECO:0000259" key="5">
    <source>
        <dbReference type="SMART" id="SM01005"/>
    </source>
</evidence>
<evidence type="ECO:0000256" key="3">
    <source>
        <dbReference type="ARBA" id="ARBA00023235"/>
    </source>
</evidence>
<dbReference type="InterPro" id="IPR001608">
    <property type="entry name" value="Ala_racemase_N"/>
</dbReference>
<dbReference type="InterPro" id="IPR009006">
    <property type="entry name" value="Ala_racemase/Decarboxylase_C"/>
</dbReference>
<dbReference type="SMART" id="SM01005">
    <property type="entry name" value="Ala_racemase_C"/>
    <property type="match status" value="1"/>
</dbReference>
<dbReference type="InterPro" id="IPR029066">
    <property type="entry name" value="PLP-binding_barrel"/>
</dbReference>
<dbReference type="HAMAP" id="MF_01201">
    <property type="entry name" value="Ala_racemase"/>
    <property type="match status" value="1"/>
</dbReference>
<evidence type="ECO:0000256" key="2">
    <source>
        <dbReference type="ARBA" id="ARBA00022898"/>
    </source>
</evidence>
<comment type="function">
    <text evidence="4">Catalyzes the interconversion of L-alanine and D-alanine. May also act on other amino acids.</text>
</comment>
<dbReference type="SUPFAM" id="SSF50621">
    <property type="entry name" value="Alanine racemase C-terminal domain-like"/>
    <property type="match status" value="1"/>
</dbReference>
<dbReference type="NCBIfam" id="TIGR00492">
    <property type="entry name" value="alr"/>
    <property type="match status" value="1"/>
</dbReference>
<feature type="binding site" evidence="4">
    <location>
        <position position="145"/>
    </location>
    <ligand>
        <name>substrate</name>
    </ligand>
</feature>
<dbReference type="EMBL" id="BAABBO010000012">
    <property type="protein sequence ID" value="GAA3969550.1"/>
    <property type="molecule type" value="Genomic_DNA"/>
</dbReference>
<name>A0ABP7PQJ7_9GAMM</name>
<accession>A0ABP7PQJ7</accession>
<comment type="similarity">
    <text evidence="4">Belongs to the alanine racemase family.</text>
</comment>
<dbReference type="Gene3D" id="3.20.20.10">
    <property type="entry name" value="Alanine racemase"/>
    <property type="match status" value="1"/>
</dbReference>
<evidence type="ECO:0000256" key="4">
    <source>
        <dbReference type="HAMAP-Rule" id="MF_01201"/>
    </source>
</evidence>
<feature type="binding site" evidence="4">
    <location>
        <position position="334"/>
    </location>
    <ligand>
        <name>substrate</name>
    </ligand>
</feature>
<comment type="caution">
    <text evidence="6">The sequence shown here is derived from an EMBL/GenBank/DDBJ whole genome shotgun (WGS) entry which is preliminary data.</text>
</comment>
<dbReference type="Proteomes" id="UP001501337">
    <property type="component" value="Unassembled WGS sequence"/>
</dbReference>
<dbReference type="SUPFAM" id="SSF51419">
    <property type="entry name" value="PLP-binding barrel"/>
    <property type="match status" value="1"/>
</dbReference>
<dbReference type="PRINTS" id="PR00992">
    <property type="entry name" value="ALARACEMASE"/>
</dbReference>
<dbReference type="InterPro" id="IPR020622">
    <property type="entry name" value="Ala_racemase_pyridoxalP-BS"/>
</dbReference>
<comment type="cofactor">
    <cofactor evidence="1 4">
        <name>pyridoxal 5'-phosphate</name>
        <dbReference type="ChEBI" id="CHEBI:597326"/>
    </cofactor>
</comment>
<proteinExistence type="inferred from homology"/>
<dbReference type="Pfam" id="PF01168">
    <property type="entry name" value="Ala_racemase_N"/>
    <property type="match status" value="1"/>
</dbReference>
<dbReference type="InterPro" id="IPR011079">
    <property type="entry name" value="Ala_racemase_C"/>
</dbReference>
<keyword evidence="7" id="KW-1185">Reference proteome</keyword>
<feature type="active site" description="Proton acceptor; specific for D-alanine" evidence="4">
    <location>
        <position position="45"/>
    </location>
</feature>
<dbReference type="Gene3D" id="2.40.37.10">
    <property type="entry name" value="Lyase, Ornithine Decarboxylase, Chain A, domain 1"/>
    <property type="match status" value="1"/>
</dbReference>
<evidence type="ECO:0000313" key="7">
    <source>
        <dbReference type="Proteomes" id="UP001501337"/>
    </source>
</evidence>
<comment type="pathway">
    <text evidence="4">Amino-acid biosynthesis; D-alanine biosynthesis; D-alanine from L-alanine: step 1/1.</text>
</comment>
<feature type="modified residue" description="N6-(pyridoxal phosphate)lysine" evidence="4">
    <location>
        <position position="45"/>
    </location>
</feature>
<comment type="catalytic activity">
    <reaction evidence="4">
        <text>L-alanine = D-alanine</text>
        <dbReference type="Rhea" id="RHEA:20249"/>
        <dbReference type="ChEBI" id="CHEBI:57416"/>
        <dbReference type="ChEBI" id="CHEBI:57972"/>
        <dbReference type="EC" id="5.1.1.1"/>
    </reaction>
</comment>
<protein>
    <recommendedName>
        <fullName evidence="4">Alanine racemase</fullName>
        <ecNumber evidence="4">5.1.1.1</ecNumber>
    </recommendedName>
</protein>
<dbReference type="PANTHER" id="PTHR30511">
    <property type="entry name" value="ALANINE RACEMASE"/>
    <property type="match status" value="1"/>
</dbReference>
<dbReference type="Pfam" id="PF00842">
    <property type="entry name" value="Ala_racemase_C"/>
    <property type="match status" value="1"/>
</dbReference>
<dbReference type="InterPro" id="IPR000821">
    <property type="entry name" value="Ala_racemase"/>
</dbReference>
<organism evidence="6 7">
    <name type="scientific">Allohahella marinimesophila</name>
    <dbReference type="NCBI Taxonomy" id="1054972"/>
    <lineage>
        <taxon>Bacteria</taxon>
        <taxon>Pseudomonadati</taxon>
        <taxon>Pseudomonadota</taxon>
        <taxon>Gammaproteobacteria</taxon>
        <taxon>Oceanospirillales</taxon>
        <taxon>Hahellaceae</taxon>
        <taxon>Allohahella</taxon>
    </lineage>
</organism>
<gene>
    <name evidence="6" type="primary">alr</name>
    <name evidence="6" type="ORF">GCM10022278_29120</name>
</gene>
<reference evidence="7" key="1">
    <citation type="journal article" date="2019" name="Int. J. Syst. Evol. Microbiol.">
        <title>The Global Catalogue of Microorganisms (GCM) 10K type strain sequencing project: providing services to taxonomists for standard genome sequencing and annotation.</title>
        <authorList>
            <consortium name="The Broad Institute Genomics Platform"/>
            <consortium name="The Broad Institute Genome Sequencing Center for Infectious Disease"/>
            <person name="Wu L."/>
            <person name="Ma J."/>
        </authorList>
    </citation>
    <scope>NUCLEOTIDE SEQUENCE [LARGE SCALE GENOMIC DNA]</scope>
    <source>
        <strain evidence="7">JCM 17555</strain>
    </source>
</reference>
<feature type="domain" description="Alanine racemase C-terminal" evidence="5">
    <location>
        <begin position="258"/>
        <end position="391"/>
    </location>
</feature>
<keyword evidence="3 4" id="KW-0413">Isomerase</keyword>
<evidence type="ECO:0000256" key="1">
    <source>
        <dbReference type="ARBA" id="ARBA00001933"/>
    </source>
</evidence>
<dbReference type="RefSeq" id="WP_344807636.1">
    <property type="nucleotide sequence ID" value="NZ_BAABBO010000012.1"/>
</dbReference>
<sequence>MTRSSKTHHGSGRPLEAVIDVGALKRNFSLLNERGQGANCVAVVKSDGYGHGLQGVIEALPEVGQFAVATANELDRLDSELLSGRSILILEGFFDLYEPERIRQLGFCVEWVIHSHWQLELLESSPMQSTAGIRVWIKINTGMNRLGFPPTDVPQVFRRLAQLSTVIVLGIASHLACADTPEAGLNQQQFDCFAKCHAILVNSGYDNICEAGRLRRSLLNSAGLLQFPQYAFDQVRPGIALYGALDSTLHQTHGLSPVMTLQTRLVAVQQVWAGDRVGYGGDYVATEDHCVGIVAAGYGDGYPRQVSTRTESAGTEPYVLVKGQPCRLVGRCSMDMLTVDLGPTADCDYRAGDSVELWGKHLPVDLVAGWASTISYHLLTGVTRRVPRRYIDSLNPVNQGAKNC</sequence>